<feature type="domain" description="Protein kinase" evidence="1">
    <location>
        <begin position="1"/>
        <end position="106"/>
    </location>
</feature>
<dbReference type="EMBL" id="JANJYJ010000003">
    <property type="protein sequence ID" value="KAK3223800.1"/>
    <property type="molecule type" value="Genomic_DNA"/>
</dbReference>
<dbReference type="GO" id="GO:0005524">
    <property type="term" value="F:ATP binding"/>
    <property type="evidence" value="ECO:0007669"/>
    <property type="project" value="InterPro"/>
</dbReference>
<comment type="caution">
    <text evidence="2">The sequence shown here is derived from an EMBL/GenBank/DDBJ whole genome shotgun (WGS) entry which is preliminary data.</text>
</comment>
<name>A0AAE0AU71_9ROSI</name>
<reference evidence="2" key="1">
    <citation type="journal article" date="2023" name="Plant J.">
        <title>Genome sequences and population genomics provide insights into the demographic history, inbreeding, and mutation load of two 'living fossil' tree species of Dipteronia.</title>
        <authorList>
            <person name="Feng Y."/>
            <person name="Comes H.P."/>
            <person name="Chen J."/>
            <person name="Zhu S."/>
            <person name="Lu R."/>
            <person name="Zhang X."/>
            <person name="Li P."/>
            <person name="Qiu J."/>
            <person name="Olsen K.M."/>
            <person name="Qiu Y."/>
        </authorList>
    </citation>
    <scope>NUCLEOTIDE SEQUENCE</scope>
    <source>
        <strain evidence="2">NBL</strain>
    </source>
</reference>
<accession>A0AAE0AU71</accession>
<dbReference type="Proteomes" id="UP001281410">
    <property type="component" value="Unassembled WGS sequence"/>
</dbReference>
<dbReference type="SUPFAM" id="SSF56112">
    <property type="entry name" value="Protein kinase-like (PK-like)"/>
    <property type="match status" value="1"/>
</dbReference>
<dbReference type="Gene3D" id="1.10.510.10">
    <property type="entry name" value="Transferase(Phosphotransferase) domain 1"/>
    <property type="match status" value="1"/>
</dbReference>
<keyword evidence="3" id="KW-1185">Reference proteome</keyword>
<dbReference type="GO" id="GO:0004672">
    <property type="term" value="F:protein kinase activity"/>
    <property type="evidence" value="ECO:0007669"/>
    <property type="project" value="InterPro"/>
</dbReference>
<gene>
    <name evidence="2" type="ORF">Dsin_010825</name>
</gene>
<sequence>MDTYSFGVVLIELVTGKEAVYKQDGEEVLLAEAVFSAMEGGNVEAKLGCLIEPNLQAKNKMEFALCIIKLSLACLLQEPESRPSMAEVVSSLLKIQLDVQRSEPFFWNGFV</sequence>
<proteinExistence type="predicted"/>
<dbReference type="InterPro" id="IPR000719">
    <property type="entry name" value="Prot_kinase_dom"/>
</dbReference>
<dbReference type="AlphaFoldDB" id="A0AAE0AU71"/>
<evidence type="ECO:0000313" key="2">
    <source>
        <dbReference type="EMBL" id="KAK3223800.1"/>
    </source>
</evidence>
<dbReference type="PANTHER" id="PTHR45927">
    <property type="entry name" value="LYSM-DOMAIN RECEPTOR-LIKE KINASE-RELATED"/>
    <property type="match status" value="1"/>
</dbReference>
<evidence type="ECO:0000313" key="3">
    <source>
        <dbReference type="Proteomes" id="UP001281410"/>
    </source>
</evidence>
<dbReference type="InterPro" id="IPR052611">
    <property type="entry name" value="Plant_RLK_LysM"/>
</dbReference>
<protein>
    <recommendedName>
        <fullName evidence="1">Protein kinase domain-containing protein</fullName>
    </recommendedName>
</protein>
<dbReference type="InterPro" id="IPR011009">
    <property type="entry name" value="Kinase-like_dom_sf"/>
</dbReference>
<dbReference type="PROSITE" id="PS50011">
    <property type="entry name" value="PROTEIN_KINASE_DOM"/>
    <property type="match status" value="1"/>
</dbReference>
<dbReference type="PANTHER" id="PTHR45927:SF5">
    <property type="entry name" value="PROTEIN KINASE DOMAIN-CONTAINING PROTEIN"/>
    <property type="match status" value="1"/>
</dbReference>
<organism evidence="2 3">
    <name type="scientific">Dipteronia sinensis</name>
    <dbReference type="NCBI Taxonomy" id="43782"/>
    <lineage>
        <taxon>Eukaryota</taxon>
        <taxon>Viridiplantae</taxon>
        <taxon>Streptophyta</taxon>
        <taxon>Embryophyta</taxon>
        <taxon>Tracheophyta</taxon>
        <taxon>Spermatophyta</taxon>
        <taxon>Magnoliopsida</taxon>
        <taxon>eudicotyledons</taxon>
        <taxon>Gunneridae</taxon>
        <taxon>Pentapetalae</taxon>
        <taxon>rosids</taxon>
        <taxon>malvids</taxon>
        <taxon>Sapindales</taxon>
        <taxon>Sapindaceae</taxon>
        <taxon>Hippocastanoideae</taxon>
        <taxon>Acereae</taxon>
        <taxon>Dipteronia</taxon>
    </lineage>
</organism>
<evidence type="ECO:0000259" key="1">
    <source>
        <dbReference type="PROSITE" id="PS50011"/>
    </source>
</evidence>